<comment type="similarity">
    <text evidence="1">Belongs to the protein-tyrosine phosphatase family. Non-receptor class dual specificity subfamily.</text>
</comment>
<feature type="region of interest" description="Disordered" evidence="5">
    <location>
        <begin position="48"/>
        <end position="128"/>
    </location>
</feature>
<evidence type="ECO:0000259" key="6">
    <source>
        <dbReference type="PROSITE" id="PS50054"/>
    </source>
</evidence>
<dbReference type="PROSITE" id="PS50206">
    <property type="entry name" value="RHODANESE_3"/>
    <property type="match status" value="1"/>
</dbReference>
<feature type="compositionally biased region" description="Low complexity" evidence="5">
    <location>
        <begin position="551"/>
        <end position="563"/>
    </location>
</feature>
<protein>
    <recommendedName>
        <fullName evidence="2">protein-tyrosine-phosphatase</fullName>
        <ecNumber evidence="2">3.1.3.48</ecNumber>
    </recommendedName>
</protein>
<feature type="compositionally biased region" description="Low complexity" evidence="5">
    <location>
        <begin position="70"/>
        <end position="127"/>
    </location>
</feature>
<dbReference type="PROSITE" id="PS50054">
    <property type="entry name" value="TYR_PHOSPHATASE_DUAL"/>
    <property type="match status" value="1"/>
</dbReference>
<reference evidence="9" key="1">
    <citation type="journal article" date="2020" name="Fungal Divers.">
        <title>Resolving the Mortierellaceae phylogeny through synthesis of multi-gene phylogenetics and phylogenomics.</title>
        <authorList>
            <person name="Vandepol N."/>
            <person name="Liber J."/>
            <person name="Desiro A."/>
            <person name="Na H."/>
            <person name="Kennedy M."/>
            <person name="Barry K."/>
            <person name="Grigoriev I.V."/>
            <person name="Miller A.N."/>
            <person name="O'Donnell K."/>
            <person name="Stajich J.E."/>
            <person name="Bonito G."/>
        </authorList>
    </citation>
    <scope>NUCLEOTIDE SEQUENCE</scope>
    <source>
        <strain evidence="9">REB-010B</strain>
    </source>
</reference>
<feature type="region of interest" description="Disordered" evidence="5">
    <location>
        <begin position="645"/>
        <end position="664"/>
    </location>
</feature>
<keyword evidence="4" id="KW-0904">Protein phosphatase</keyword>
<dbReference type="InterPro" id="IPR000340">
    <property type="entry name" value="Dual-sp_phosphatase_cat-dom"/>
</dbReference>
<feature type="compositionally biased region" description="Low complexity" evidence="5">
    <location>
        <begin position="257"/>
        <end position="270"/>
    </location>
</feature>
<evidence type="ECO:0000256" key="3">
    <source>
        <dbReference type="ARBA" id="ARBA00022801"/>
    </source>
</evidence>
<dbReference type="SUPFAM" id="SSF52821">
    <property type="entry name" value="Rhodanese/Cell cycle control phosphatase"/>
    <property type="match status" value="1"/>
</dbReference>
<dbReference type="SUPFAM" id="SSF52799">
    <property type="entry name" value="(Phosphotyrosine protein) phosphatases II"/>
    <property type="match status" value="1"/>
</dbReference>
<sequence length="875" mass="93549">MLTPPSAYAYNGSPYSHQHHQGSSGKSPSKRFSLQKYYYGRNTMISSASASRMTPSRTPSPPLHATSPWSPTLASPSVLAPAPTALSSSSQSIPASPSRSASLSSFSPPSPISLSSSPSTLAYPSGSNSFTIPERTAATSGCTGMMPATAAVCMPKQGSNAGSLSILIQSNFSQPSSITSTSAHHNNDRFVANPSSSQQSRDIDMPSKTRQLSPPKLTTIMATPTSPSLPPSLLSSSPLSDSYLTIAACSYPSPSSPVYASSPPSSTSPTLDYSHHNAAITSPEPSAATPFPARSISSSTLAQMLEQSSRGIVNANSRRPLILDLRPHPDFYPISIVCSININLPTLLMKRYRRGVAISSFSLESFITMPSDKDLYDQIQESWRTNATSSLDEPHDIIVLDQVMKAGDEAYGRSATAAWTLLNVLERGIGNSCFGGAPIRLWYLEGGFEAFQTWDVGEKYLTRPGFSASLAASSDVSTIQEVDHDVEMTLAAPTGTTKPSLAIDTSVVLEPRKGPIARRESLFSLNTKSLQRPAGLPRSQTVSLKPLAIPSGNSTSNQNQQQSKGWLAVPSGMAASALSPAMSVMSNHSMEISHSASTDHSSGWSADACSVNGSGHFPAPVPTSTLSSKRSMSSLLTLNSVHASSTTASIREEDEHSSNSGSGSRILHVSCDNHQWDNQSYKDGLSRSRSGSFQTLYSSQHADDSFNADQEEENFDDGEQEISCIIPNFLYLGPEIVHQSQVEELERLGVKRVLNMANECDDVLICDRDGIEYHKIGVYDHIEADVGAGMMKAVEIIAAASDSPIYVHCKAGKSRSVTATIAYLITRLQWPLSKAYQHVLTQRPCMCPNIGFVTELMLMEERTLGADKAGGLVAA</sequence>
<dbReference type="OrthoDB" id="273181at2759"/>
<dbReference type="SMART" id="SM00195">
    <property type="entry name" value="DSPc"/>
    <property type="match status" value="1"/>
</dbReference>
<keyword evidence="10" id="KW-1185">Reference proteome</keyword>
<proteinExistence type="inferred from homology"/>
<accession>A0A9P6R9L3</accession>
<feature type="region of interest" description="Disordered" evidence="5">
    <location>
        <begin position="176"/>
        <end position="234"/>
    </location>
</feature>
<dbReference type="Proteomes" id="UP000738325">
    <property type="component" value="Unassembled WGS sequence"/>
</dbReference>
<evidence type="ECO:0000259" key="7">
    <source>
        <dbReference type="PROSITE" id="PS50056"/>
    </source>
</evidence>
<comment type="caution">
    <text evidence="9">The sequence shown here is derived from an EMBL/GenBank/DDBJ whole genome shotgun (WGS) entry which is preliminary data.</text>
</comment>
<gene>
    <name evidence="9" type="ORF">BGZ99_008464</name>
</gene>
<dbReference type="PANTHER" id="PTHR10159:SF530">
    <property type="entry name" value="DUAL SPECIFICITY PROTEIN PHOSPHATASE DDB_G0271350-RELATED"/>
    <property type="match status" value="1"/>
</dbReference>
<organism evidence="9 10">
    <name type="scientific">Dissophora globulifera</name>
    <dbReference type="NCBI Taxonomy" id="979702"/>
    <lineage>
        <taxon>Eukaryota</taxon>
        <taxon>Fungi</taxon>
        <taxon>Fungi incertae sedis</taxon>
        <taxon>Mucoromycota</taxon>
        <taxon>Mortierellomycotina</taxon>
        <taxon>Mortierellomycetes</taxon>
        <taxon>Mortierellales</taxon>
        <taxon>Mortierellaceae</taxon>
        <taxon>Dissophora</taxon>
    </lineage>
</organism>
<evidence type="ECO:0000259" key="8">
    <source>
        <dbReference type="PROSITE" id="PS50206"/>
    </source>
</evidence>
<dbReference type="EC" id="3.1.3.48" evidence="2"/>
<dbReference type="PROSITE" id="PS50056">
    <property type="entry name" value="TYR_PHOSPHATASE_2"/>
    <property type="match status" value="1"/>
</dbReference>
<keyword evidence="3" id="KW-0378">Hydrolase</keyword>
<feature type="compositionally biased region" description="Low complexity" evidence="5">
    <location>
        <begin position="12"/>
        <end position="27"/>
    </location>
</feature>
<dbReference type="EMBL" id="JAAAIP010000657">
    <property type="protein sequence ID" value="KAG0313954.1"/>
    <property type="molecule type" value="Genomic_DNA"/>
</dbReference>
<dbReference type="InterPro" id="IPR029021">
    <property type="entry name" value="Prot-tyrosine_phosphatase-like"/>
</dbReference>
<dbReference type="InterPro" id="IPR000387">
    <property type="entry name" value="Tyr_Pase_dom"/>
</dbReference>
<dbReference type="GO" id="GO:0004725">
    <property type="term" value="F:protein tyrosine phosphatase activity"/>
    <property type="evidence" value="ECO:0007669"/>
    <property type="project" value="UniProtKB-EC"/>
</dbReference>
<dbReference type="Pfam" id="PF00782">
    <property type="entry name" value="DSPc"/>
    <property type="match status" value="1"/>
</dbReference>
<feature type="region of interest" description="Disordered" evidence="5">
    <location>
        <begin position="1"/>
        <end position="32"/>
    </location>
</feature>
<evidence type="ECO:0000256" key="4">
    <source>
        <dbReference type="ARBA" id="ARBA00022912"/>
    </source>
</evidence>
<dbReference type="GO" id="GO:0043409">
    <property type="term" value="P:negative regulation of MAPK cascade"/>
    <property type="evidence" value="ECO:0007669"/>
    <property type="project" value="TreeGrafter"/>
</dbReference>
<evidence type="ECO:0000256" key="1">
    <source>
        <dbReference type="ARBA" id="ARBA00008601"/>
    </source>
</evidence>
<feature type="domain" description="Tyrosine-protein phosphatase" evidence="6">
    <location>
        <begin position="721"/>
        <end position="865"/>
    </location>
</feature>
<dbReference type="AlphaFoldDB" id="A0A9P6R9L3"/>
<evidence type="ECO:0000313" key="9">
    <source>
        <dbReference type="EMBL" id="KAG0313954.1"/>
    </source>
</evidence>
<feature type="region of interest" description="Disordered" evidence="5">
    <location>
        <begin position="546"/>
        <end position="565"/>
    </location>
</feature>
<evidence type="ECO:0000256" key="5">
    <source>
        <dbReference type="SAM" id="MobiDB-lite"/>
    </source>
</evidence>
<evidence type="ECO:0000313" key="10">
    <source>
        <dbReference type="Proteomes" id="UP000738325"/>
    </source>
</evidence>
<name>A0A9P6R9L3_9FUNG</name>
<dbReference type="CDD" id="cd14498">
    <property type="entry name" value="DSP"/>
    <property type="match status" value="1"/>
</dbReference>
<dbReference type="InterPro" id="IPR036873">
    <property type="entry name" value="Rhodanese-like_dom_sf"/>
</dbReference>
<dbReference type="Gene3D" id="3.40.250.10">
    <property type="entry name" value="Rhodanese-like domain"/>
    <property type="match status" value="1"/>
</dbReference>
<dbReference type="PANTHER" id="PTHR10159">
    <property type="entry name" value="DUAL SPECIFICITY PROTEIN PHOSPHATASE"/>
    <property type="match status" value="1"/>
</dbReference>
<dbReference type="GO" id="GO:0005737">
    <property type="term" value="C:cytoplasm"/>
    <property type="evidence" value="ECO:0007669"/>
    <property type="project" value="TreeGrafter"/>
</dbReference>
<feature type="domain" description="Tyrosine specific protein phosphatases" evidence="7">
    <location>
        <begin position="788"/>
        <end position="846"/>
    </location>
</feature>
<feature type="region of interest" description="Disordered" evidence="5">
    <location>
        <begin position="257"/>
        <end position="292"/>
    </location>
</feature>
<dbReference type="Gene3D" id="3.90.190.10">
    <property type="entry name" value="Protein tyrosine phosphatase superfamily"/>
    <property type="match status" value="1"/>
</dbReference>
<dbReference type="InterPro" id="IPR001763">
    <property type="entry name" value="Rhodanese-like_dom"/>
</dbReference>
<dbReference type="InterPro" id="IPR020422">
    <property type="entry name" value="TYR_PHOSPHATASE_DUAL_dom"/>
</dbReference>
<feature type="domain" description="Rhodanese" evidence="8">
    <location>
        <begin position="316"/>
        <end position="453"/>
    </location>
</feature>
<evidence type="ECO:0000256" key="2">
    <source>
        <dbReference type="ARBA" id="ARBA00013064"/>
    </source>
</evidence>